<dbReference type="GO" id="GO:0045547">
    <property type="term" value="F:ditrans,polycis-polyprenyl diphosphate synthase [(2E,6E)-farnesyl diphosphate specific] activity"/>
    <property type="evidence" value="ECO:0007669"/>
    <property type="project" value="TreeGrafter"/>
</dbReference>
<dbReference type="InterPro" id="IPR038887">
    <property type="entry name" value="Nus1/NgBR"/>
</dbReference>
<dbReference type="GO" id="GO:1904423">
    <property type="term" value="C:dehydrodolichyl diphosphate synthase complex"/>
    <property type="evidence" value="ECO:0007669"/>
    <property type="project" value="InterPro"/>
</dbReference>
<feature type="transmembrane region" description="Helical" evidence="3">
    <location>
        <begin position="151"/>
        <end position="171"/>
    </location>
</feature>
<sequence>MAAAAMGAAVVRRLHAAVAAAQPPRLRKLAMHPPKSVEVGFADGSTFHLSAEFLRVYSPAADSKIRSVAGEKVIFGRRHVGIMSAESVGNYGIRILFDDLHKTGIFTWDYLHHLGSNKFGLMRNYIRTLKKHSLSRDPQRRYQGSISCSSMIVKLILGLLWCLVHLVISLFGSWSHLRNNLECYLISLKLLPKYRNLHLERLAYLGVVVDSREAKNALKVKQLLHWFSTIGINYLILYDIEGVLKELIQPSTEASTDGNLRNSLDVVADTKASCCRHGGMFMECLSGSDGKEAIAKAANLLYSTCSNSDNKSGIIFTEADMTRALKSVGIGGPEPDLLLVYGPARCHLGFPAWRLRYTEIMYMGPLESMKYGTIAKALYQFSHKHQNYDMQPQLLLATGKPESTEKQPSLSHLPCHVALSYWVH</sequence>
<feature type="domain" description="Gamma-butyrobetaine hydroxylase-like N-terminal" evidence="4">
    <location>
        <begin position="35"/>
        <end position="112"/>
    </location>
</feature>
<organism evidence="5 6">
    <name type="scientific">Leersia perrieri</name>
    <dbReference type="NCBI Taxonomy" id="77586"/>
    <lineage>
        <taxon>Eukaryota</taxon>
        <taxon>Viridiplantae</taxon>
        <taxon>Streptophyta</taxon>
        <taxon>Embryophyta</taxon>
        <taxon>Tracheophyta</taxon>
        <taxon>Spermatophyta</taxon>
        <taxon>Magnoliopsida</taxon>
        <taxon>Liliopsida</taxon>
        <taxon>Poales</taxon>
        <taxon>Poaceae</taxon>
        <taxon>BOP clade</taxon>
        <taxon>Oryzoideae</taxon>
        <taxon>Oryzeae</taxon>
        <taxon>Oryzinae</taxon>
        <taxon>Leersia</taxon>
    </lineage>
</organism>
<dbReference type="InterPro" id="IPR036424">
    <property type="entry name" value="UPP_synth-like_sf"/>
</dbReference>
<evidence type="ECO:0000259" key="4">
    <source>
        <dbReference type="Pfam" id="PF06155"/>
    </source>
</evidence>
<evidence type="ECO:0000256" key="3">
    <source>
        <dbReference type="SAM" id="Phobius"/>
    </source>
</evidence>
<keyword evidence="3" id="KW-0812">Transmembrane</keyword>
<reference evidence="5 6" key="1">
    <citation type="submission" date="2012-08" db="EMBL/GenBank/DDBJ databases">
        <title>Oryza genome evolution.</title>
        <authorList>
            <person name="Wing R.A."/>
        </authorList>
    </citation>
    <scope>NUCLEOTIDE SEQUENCE</scope>
</reference>
<keyword evidence="6" id="KW-1185">Reference proteome</keyword>
<dbReference type="SUPFAM" id="SSF64005">
    <property type="entry name" value="Undecaprenyl diphosphate synthase"/>
    <property type="match status" value="1"/>
</dbReference>
<dbReference type="Gene3D" id="3.30.2020.30">
    <property type="match status" value="1"/>
</dbReference>
<dbReference type="Gramene" id="LPERR02G06440.2">
    <property type="protein sequence ID" value="LPERR02G06440.2"/>
    <property type="gene ID" value="LPERR02G06440"/>
</dbReference>
<proteinExistence type="predicted"/>
<keyword evidence="2" id="KW-0408">Iron</keyword>
<evidence type="ECO:0000313" key="6">
    <source>
        <dbReference type="Proteomes" id="UP000032180"/>
    </source>
</evidence>
<evidence type="ECO:0000313" key="5">
    <source>
        <dbReference type="EnsemblPlants" id="LPERR02G06440.2"/>
    </source>
</evidence>
<protein>
    <recommendedName>
        <fullName evidence="4">Gamma-butyrobetaine hydroxylase-like N-terminal domain-containing protein</fullName>
    </recommendedName>
</protein>
<dbReference type="Pfam" id="PF06155">
    <property type="entry name" value="GBBH-like_N"/>
    <property type="match status" value="1"/>
</dbReference>
<dbReference type="GO" id="GO:0046872">
    <property type="term" value="F:metal ion binding"/>
    <property type="evidence" value="ECO:0007669"/>
    <property type="project" value="UniProtKB-KW"/>
</dbReference>
<dbReference type="InterPro" id="IPR038492">
    <property type="entry name" value="GBBH-like_N_sf"/>
</dbReference>
<dbReference type="PANTHER" id="PTHR21528">
    <property type="entry name" value="DEHYDRODOLICHYL DIPHOSPHATE SYNTHASE COMPLEX SUBUNIT NUS1"/>
    <property type="match status" value="1"/>
</dbReference>
<dbReference type="PANTHER" id="PTHR21528:SF6">
    <property type="entry name" value="DITRANS,POLYCIS-POLYPRENYL DIPHOSPHATE SYNTHASE [(2E,6E)-FARNESYLDIPHOSPHATE SPECIFIC]"/>
    <property type="match status" value="1"/>
</dbReference>
<dbReference type="Gene3D" id="3.40.1180.10">
    <property type="entry name" value="Decaprenyl diphosphate synthase-like"/>
    <property type="match status" value="1"/>
</dbReference>
<name>A0A0D9VDD1_9ORYZ</name>
<evidence type="ECO:0000256" key="1">
    <source>
        <dbReference type="ARBA" id="ARBA00022723"/>
    </source>
</evidence>
<accession>A0A0D9VDD1</accession>
<evidence type="ECO:0000256" key="2">
    <source>
        <dbReference type="ARBA" id="ARBA00023004"/>
    </source>
</evidence>
<dbReference type="Proteomes" id="UP000032180">
    <property type="component" value="Chromosome 2"/>
</dbReference>
<dbReference type="EnsemblPlants" id="LPERR02G06440.2">
    <property type="protein sequence ID" value="LPERR02G06440.2"/>
    <property type="gene ID" value="LPERR02G06440"/>
</dbReference>
<dbReference type="AlphaFoldDB" id="A0A0D9VDD1"/>
<dbReference type="GO" id="GO:0005789">
    <property type="term" value="C:endoplasmic reticulum membrane"/>
    <property type="evidence" value="ECO:0007669"/>
    <property type="project" value="TreeGrafter"/>
</dbReference>
<keyword evidence="3" id="KW-1133">Transmembrane helix</keyword>
<reference evidence="6" key="2">
    <citation type="submission" date="2013-12" db="EMBL/GenBank/DDBJ databases">
        <authorList>
            <person name="Yu Y."/>
            <person name="Lee S."/>
            <person name="de Baynast K."/>
            <person name="Wissotski M."/>
            <person name="Liu L."/>
            <person name="Talag J."/>
            <person name="Goicoechea J."/>
            <person name="Angelova A."/>
            <person name="Jetty R."/>
            <person name="Kudrna D."/>
            <person name="Golser W."/>
            <person name="Rivera L."/>
            <person name="Zhang J."/>
            <person name="Wing R."/>
        </authorList>
    </citation>
    <scope>NUCLEOTIDE SEQUENCE</scope>
</reference>
<reference evidence="5" key="3">
    <citation type="submission" date="2015-04" db="UniProtKB">
        <authorList>
            <consortium name="EnsemblPlants"/>
        </authorList>
    </citation>
    <scope>IDENTIFICATION</scope>
</reference>
<keyword evidence="3" id="KW-0472">Membrane</keyword>
<keyword evidence="1" id="KW-0479">Metal-binding</keyword>
<dbReference type="InterPro" id="IPR010376">
    <property type="entry name" value="GBBH-like_N"/>
</dbReference>
<dbReference type="UniPathway" id="UPA00378"/>